<dbReference type="AlphaFoldDB" id="A0A9N9PHF4"/>
<keyword evidence="2" id="KW-1185">Reference proteome</keyword>
<sequence length="79" mass="8582">TPKTRTPGVVTSIQNSNSPIFSNSLSSHLVNSPASRLVVILPLQSKKSTQAFEIKNVRTTFHFQKVTCSGTINIISAVR</sequence>
<evidence type="ECO:0000313" key="1">
    <source>
        <dbReference type="EMBL" id="CAG8827623.1"/>
    </source>
</evidence>
<dbReference type="Proteomes" id="UP000789759">
    <property type="component" value="Unassembled WGS sequence"/>
</dbReference>
<protein>
    <submittedName>
        <fullName evidence="1">22676_t:CDS:1</fullName>
    </submittedName>
</protein>
<name>A0A9N9PHF4_9GLOM</name>
<feature type="non-terminal residue" evidence="1">
    <location>
        <position position="1"/>
    </location>
</feature>
<organism evidence="1 2">
    <name type="scientific">Cetraspora pellucida</name>
    <dbReference type="NCBI Taxonomy" id="1433469"/>
    <lineage>
        <taxon>Eukaryota</taxon>
        <taxon>Fungi</taxon>
        <taxon>Fungi incertae sedis</taxon>
        <taxon>Mucoromycota</taxon>
        <taxon>Glomeromycotina</taxon>
        <taxon>Glomeromycetes</taxon>
        <taxon>Diversisporales</taxon>
        <taxon>Gigasporaceae</taxon>
        <taxon>Cetraspora</taxon>
    </lineage>
</organism>
<gene>
    <name evidence="1" type="ORF">CPELLU_LOCUS20321</name>
</gene>
<evidence type="ECO:0000313" key="2">
    <source>
        <dbReference type="Proteomes" id="UP000789759"/>
    </source>
</evidence>
<comment type="caution">
    <text evidence="1">The sequence shown here is derived from an EMBL/GenBank/DDBJ whole genome shotgun (WGS) entry which is preliminary data.</text>
</comment>
<dbReference type="EMBL" id="CAJVQA010059302">
    <property type="protein sequence ID" value="CAG8827623.1"/>
    <property type="molecule type" value="Genomic_DNA"/>
</dbReference>
<reference evidence="1" key="1">
    <citation type="submission" date="2021-06" db="EMBL/GenBank/DDBJ databases">
        <authorList>
            <person name="Kallberg Y."/>
            <person name="Tangrot J."/>
            <person name="Rosling A."/>
        </authorList>
    </citation>
    <scope>NUCLEOTIDE SEQUENCE</scope>
    <source>
        <strain evidence="1">FL966</strain>
    </source>
</reference>
<proteinExistence type="predicted"/>
<accession>A0A9N9PHF4</accession>